<evidence type="ECO:0008006" key="3">
    <source>
        <dbReference type="Google" id="ProtNLM"/>
    </source>
</evidence>
<dbReference type="AlphaFoldDB" id="A0A0L7R2R5"/>
<gene>
    <name evidence="1" type="ORF">WH47_04656</name>
</gene>
<dbReference type="InterPro" id="IPR036397">
    <property type="entry name" value="RNaseH_sf"/>
</dbReference>
<reference evidence="1 2" key="1">
    <citation type="submission" date="2015-07" db="EMBL/GenBank/DDBJ databases">
        <title>The genome of Habropoda laboriosa.</title>
        <authorList>
            <person name="Pan H."/>
            <person name="Kapheim K."/>
        </authorList>
    </citation>
    <scope>NUCLEOTIDE SEQUENCE [LARGE SCALE GENOMIC DNA]</scope>
    <source>
        <strain evidence="1">0110345459</strain>
    </source>
</reference>
<dbReference type="GO" id="GO:0003676">
    <property type="term" value="F:nucleic acid binding"/>
    <property type="evidence" value="ECO:0007669"/>
    <property type="project" value="InterPro"/>
</dbReference>
<proteinExistence type="predicted"/>
<evidence type="ECO:0000313" key="1">
    <source>
        <dbReference type="EMBL" id="KOC65066.1"/>
    </source>
</evidence>
<dbReference type="EMBL" id="KQ414666">
    <property type="protein sequence ID" value="KOC65066.1"/>
    <property type="molecule type" value="Genomic_DNA"/>
</dbReference>
<evidence type="ECO:0000313" key="2">
    <source>
        <dbReference type="Proteomes" id="UP000053825"/>
    </source>
</evidence>
<protein>
    <recommendedName>
        <fullName evidence="3">Histone-lysine N-methyltransferase SETMAR</fullName>
    </recommendedName>
</protein>
<name>A0A0L7R2R5_9HYME</name>
<dbReference type="Gene3D" id="3.30.420.10">
    <property type="entry name" value="Ribonuclease H-like superfamily/Ribonuclease H"/>
    <property type="match status" value="1"/>
</dbReference>
<feature type="non-terminal residue" evidence="1">
    <location>
        <position position="1"/>
    </location>
</feature>
<keyword evidence="2" id="KW-1185">Reference proteome</keyword>
<accession>A0A0L7R2R5</accession>
<organism evidence="1 2">
    <name type="scientific">Habropoda laboriosa</name>
    <dbReference type="NCBI Taxonomy" id="597456"/>
    <lineage>
        <taxon>Eukaryota</taxon>
        <taxon>Metazoa</taxon>
        <taxon>Ecdysozoa</taxon>
        <taxon>Arthropoda</taxon>
        <taxon>Hexapoda</taxon>
        <taxon>Insecta</taxon>
        <taxon>Pterygota</taxon>
        <taxon>Neoptera</taxon>
        <taxon>Endopterygota</taxon>
        <taxon>Hymenoptera</taxon>
        <taxon>Apocrita</taxon>
        <taxon>Aculeata</taxon>
        <taxon>Apoidea</taxon>
        <taxon>Anthophila</taxon>
        <taxon>Apidae</taxon>
        <taxon>Habropoda</taxon>
    </lineage>
</organism>
<sequence length="55" mass="6316">LEKLHSEILEQSSYSSDFAPSNYHPFESLETASKGRRFSSNEQLKNGVHAWFISQ</sequence>
<dbReference type="Proteomes" id="UP000053825">
    <property type="component" value="Unassembled WGS sequence"/>
</dbReference>